<comment type="similarity">
    <text evidence="5 18">Belongs to the CDS family.</text>
</comment>
<dbReference type="UniPathway" id="UPA00557">
    <property type="reaction ID" value="UER00614"/>
</dbReference>
<dbReference type="AlphaFoldDB" id="A0A366MP23"/>
<evidence type="ECO:0000256" key="17">
    <source>
        <dbReference type="ARBA" id="ARBA00023264"/>
    </source>
</evidence>
<dbReference type="PANTHER" id="PTHR46382">
    <property type="entry name" value="PHOSPHATIDATE CYTIDYLYLTRANSFERASE"/>
    <property type="match status" value="1"/>
</dbReference>
<sequence length="252" mass="27754">MLEILGGLSTRVKTALVMFILFLIIAYIDSYFLFWLVFGIVLMVAISEAKDLYKLEGNSIYIYIALLWIAVYFYPMPVDLIFIVALGYASQLAYKRKLDKKMFLPLFYPTASFVFLMALYSEFGVMVLFWLLMIVAATDTGAYFAGKAFGKTQFCETSPNKTLEGVIGGMVLAVILGTLTSINDIGILGAIIVSAIVSLSSVFGDLYESYLKREAGVKDSGSILPGHGGVLDRVDGYLFGAIVMLVLLRIII</sequence>
<feature type="transmembrane region" description="Helical" evidence="19">
    <location>
        <begin position="12"/>
        <end position="45"/>
    </location>
</feature>
<comment type="pathway">
    <text evidence="3 18">Phospholipid metabolism; CDP-diacylglycerol biosynthesis; CDP-diacylglycerol from sn-glycerol 3-phosphate: step 3/3.</text>
</comment>
<dbReference type="GO" id="GO:0016024">
    <property type="term" value="P:CDP-diacylglycerol biosynthetic process"/>
    <property type="evidence" value="ECO:0007669"/>
    <property type="project" value="UniProtKB-UniPathway"/>
</dbReference>
<feature type="transmembrane region" description="Helical" evidence="19">
    <location>
        <begin position="166"/>
        <end position="199"/>
    </location>
</feature>
<dbReference type="PROSITE" id="PS01315">
    <property type="entry name" value="CDS"/>
    <property type="match status" value="1"/>
</dbReference>
<comment type="subcellular location">
    <subcellularLocation>
        <location evidence="2">Cell membrane</location>
        <topology evidence="2">Multi-pass membrane protein</topology>
    </subcellularLocation>
</comment>
<evidence type="ECO:0000256" key="10">
    <source>
        <dbReference type="ARBA" id="ARBA00022679"/>
    </source>
</evidence>
<dbReference type="EMBL" id="PDKB01000026">
    <property type="protein sequence ID" value="RBQ28016.1"/>
    <property type="molecule type" value="Genomic_DNA"/>
</dbReference>
<comment type="caution">
    <text evidence="20">The sequence shown here is derived from an EMBL/GenBank/DDBJ whole genome shotgun (WGS) entry which is preliminary data.</text>
</comment>
<dbReference type="GO" id="GO:0005886">
    <property type="term" value="C:plasma membrane"/>
    <property type="evidence" value="ECO:0007669"/>
    <property type="project" value="UniProtKB-SubCell"/>
</dbReference>
<evidence type="ECO:0000256" key="6">
    <source>
        <dbReference type="ARBA" id="ARBA00012487"/>
    </source>
</evidence>
<proteinExistence type="inferred from homology"/>
<keyword evidence="12 18" id="KW-0548">Nucleotidyltransferase</keyword>
<evidence type="ECO:0000256" key="11">
    <source>
        <dbReference type="ARBA" id="ARBA00022692"/>
    </source>
</evidence>
<protein>
    <recommendedName>
        <fullName evidence="7 18">Phosphatidate cytidylyltransferase</fullName>
        <ecNumber evidence="6 18">2.7.7.41</ecNumber>
    </recommendedName>
</protein>
<keyword evidence="9" id="KW-0444">Lipid biosynthesis</keyword>
<feature type="transmembrane region" description="Helical" evidence="19">
    <location>
        <begin position="60"/>
        <end position="90"/>
    </location>
</feature>
<evidence type="ECO:0000313" key="20">
    <source>
        <dbReference type="EMBL" id="RBQ28016.1"/>
    </source>
</evidence>
<dbReference type="Pfam" id="PF01148">
    <property type="entry name" value="CTP_transf_1"/>
    <property type="match status" value="1"/>
</dbReference>
<dbReference type="OrthoDB" id="9799199at2"/>
<evidence type="ECO:0000256" key="8">
    <source>
        <dbReference type="ARBA" id="ARBA00022475"/>
    </source>
</evidence>
<feature type="transmembrane region" description="Helical" evidence="19">
    <location>
        <begin position="102"/>
        <end position="121"/>
    </location>
</feature>
<evidence type="ECO:0000256" key="4">
    <source>
        <dbReference type="ARBA" id="ARBA00005189"/>
    </source>
</evidence>
<dbReference type="RefSeq" id="WP_113895342.1">
    <property type="nucleotide sequence ID" value="NZ_JANJGA010000024.1"/>
</dbReference>
<keyword evidence="13 19" id="KW-1133">Transmembrane helix</keyword>
<evidence type="ECO:0000256" key="15">
    <source>
        <dbReference type="ARBA" id="ARBA00023136"/>
    </source>
</evidence>
<evidence type="ECO:0000313" key="21">
    <source>
        <dbReference type="Proteomes" id="UP000252669"/>
    </source>
</evidence>
<dbReference type="Proteomes" id="UP000252669">
    <property type="component" value="Unassembled WGS sequence"/>
</dbReference>
<keyword evidence="11 18" id="KW-0812">Transmembrane</keyword>
<organism evidence="20 21">
    <name type="scientific">Aliarcobacter vitoriensis</name>
    <dbReference type="NCBI Taxonomy" id="2011099"/>
    <lineage>
        <taxon>Bacteria</taxon>
        <taxon>Pseudomonadati</taxon>
        <taxon>Campylobacterota</taxon>
        <taxon>Epsilonproteobacteria</taxon>
        <taxon>Campylobacterales</taxon>
        <taxon>Arcobacteraceae</taxon>
        <taxon>Aliarcobacter</taxon>
    </lineage>
</organism>
<dbReference type="GO" id="GO:0004605">
    <property type="term" value="F:phosphatidate cytidylyltransferase activity"/>
    <property type="evidence" value="ECO:0007669"/>
    <property type="project" value="UniProtKB-EC"/>
</dbReference>
<evidence type="ECO:0000256" key="16">
    <source>
        <dbReference type="ARBA" id="ARBA00023209"/>
    </source>
</evidence>
<evidence type="ECO:0000256" key="18">
    <source>
        <dbReference type="RuleBase" id="RU003938"/>
    </source>
</evidence>
<evidence type="ECO:0000256" key="5">
    <source>
        <dbReference type="ARBA" id="ARBA00010185"/>
    </source>
</evidence>
<evidence type="ECO:0000256" key="19">
    <source>
        <dbReference type="SAM" id="Phobius"/>
    </source>
</evidence>
<evidence type="ECO:0000256" key="3">
    <source>
        <dbReference type="ARBA" id="ARBA00005119"/>
    </source>
</evidence>
<evidence type="ECO:0000256" key="12">
    <source>
        <dbReference type="ARBA" id="ARBA00022695"/>
    </source>
</evidence>
<dbReference type="PANTHER" id="PTHR46382:SF1">
    <property type="entry name" value="PHOSPHATIDATE CYTIDYLYLTRANSFERASE"/>
    <property type="match status" value="1"/>
</dbReference>
<evidence type="ECO:0000256" key="1">
    <source>
        <dbReference type="ARBA" id="ARBA00001698"/>
    </source>
</evidence>
<keyword evidence="10 18" id="KW-0808">Transferase</keyword>
<keyword evidence="21" id="KW-1185">Reference proteome</keyword>
<dbReference type="InterPro" id="IPR000374">
    <property type="entry name" value="PC_trans"/>
</dbReference>
<keyword evidence="17" id="KW-1208">Phospholipid metabolism</keyword>
<evidence type="ECO:0000256" key="7">
    <source>
        <dbReference type="ARBA" id="ARBA00019373"/>
    </source>
</evidence>
<comment type="catalytic activity">
    <reaction evidence="1 18">
        <text>a 1,2-diacyl-sn-glycero-3-phosphate + CTP + H(+) = a CDP-1,2-diacyl-sn-glycerol + diphosphate</text>
        <dbReference type="Rhea" id="RHEA:16229"/>
        <dbReference type="ChEBI" id="CHEBI:15378"/>
        <dbReference type="ChEBI" id="CHEBI:33019"/>
        <dbReference type="ChEBI" id="CHEBI:37563"/>
        <dbReference type="ChEBI" id="CHEBI:58332"/>
        <dbReference type="ChEBI" id="CHEBI:58608"/>
        <dbReference type="EC" id="2.7.7.41"/>
    </reaction>
</comment>
<feature type="transmembrane region" description="Helical" evidence="19">
    <location>
        <begin position="127"/>
        <end position="145"/>
    </location>
</feature>
<gene>
    <name evidence="20" type="ORF">CRU91_11390</name>
</gene>
<dbReference type="EC" id="2.7.7.41" evidence="6 18"/>
<keyword evidence="16" id="KW-0594">Phospholipid biosynthesis</keyword>
<feature type="transmembrane region" description="Helical" evidence="19">
    <location>
        <begin position="234"/>
        <end position="251"/>
    </location>
</feature>
<evidence type="ECO:0000256" key="14">
    <source>
        <dbReference type="ARBA" id="ARBA00023098"/>
    </source>
</evidence>
<keyword evidence="8" id="KW-1003">Cell membrane</keyword>
<evidence type="ECO:0000256" key="2">
    <source>
        <dbReference type="ARBA" id="ARBA00004651"/>
    </source>
</evidence>
<reference evidence="20 21" key="1">
    <citation type="submission" date="2017-10" db="EMBL/GenBank/DDBJ databases">
        <title>Genomics of the genus Arcobacter.</title>
        <authorList>
            <person name="Perez-Cataluna A."/>
            <person name="Figueras M.J."/>
        </authorList>
    </citation>
    <scope>NUCLEOTIDE SEQUENCE [LARGE SCALE GENOMIC DNA]</scope>
    <source>
        <strain evidence="20 21">CECT 9230</strain>
    </source>
</reference>
<evidence type="ECO:0000256" key="13">
    <source>
        <dbReference type="ARBA" id="ARBA00022989"/>
    </source>
</evidence>
<comment type="pathway">
    <text evidence="4">Lipid metabolism.</text>
</comment>
<accession>A0A366MP23</accession>
<evidence type="ECO:0000256" key="9">
    <source>
        <dbReference type="ARBA" id="ARBA00022516"/>
    </source>
</evidence>
<keyword evidence="15 19" id="KW-0472">Membrane</keyword>
<keyword evidence="14" id="KW-0443">Lipid metabolism</keyword>
<name>A0A366MP23_9BACT</name>